<sequence>MQLEIIYVNKSTILAVDYKMKEEINKIINYSLIHNELNKLNQLNIFFVSEAELYSDIIKRDKHTYRIEDLSLFDSNFLGVYIEKSDELNGQILIKICPEKILHSAFVLKEKWNLEESNLNIYKTLLGHVILKQLGHYALTQSDFNEYPFASMILENLDSYDESCLNMLYNANYSDISHIYYKNYEIEYSLVNRFSLEHNWSQKEKNIIWKFIESQYDGKSSIISWRETSNFIDTFESWKKVKNSTTLKEYLKFFDKNEKIFDSITDKFKNNENINSCNFETIYIEHMENVVNTPELCNLNPDLLTSFNGVYQTLIKYFSKNNNSKKVLKYCEHYLTKIDTTNYTAYTKTYVIMADAIKNDSPKKSREYLNLALSYAKDTFPEFKKGYEETIYKKLQELNELDTESL</sequence>
<evidence type="ECO:0000313" key="2">
    <source>
        <dbReference type="Proteomes" id="UP000238649"/>
    </source>
</evidence>
<dbReference type="OrthoDB" id="9803238at2"/>
<evidence type="ECO:0000313" key="1">
    <source>
        <dbReference type="EMBL" id="PRM88494.1"/>
    </source>
</evidence>
<organism evidence="1 2">
    <name type="scientific">Aliarcobacter cryaerophilus</name>
    <dbReference type="NCBI Taxonomy" id="28198"/>
    <lineage>
        <taxon>Bacteria</taxon>
        <taxon>Pseudomonadati</taxon>
        <taxon>Campylobacterota</taxon>
        <taxon>Epsilonproteobacteria</taxon>
        <taxon>Campylobacterales</taxon>
        <taxon>Arcobacteraceae</taxon>
        <taxon>Aliarcobacter</taxon>
    </lineage>
</organism>
<accession>A0A2S9SPG9</accession>
<proteinExistence type="predicted"/>
<name>A0A2S9SPG9_9BACT</name>
<reference evidence="1 2" key="1">
    <citation type="submission" date="2017-09" db="EMBL/GenBank/DDBJ databases">
        <title>Reassesment of A. cryaerophilus.</title>
        <authorList>
            <person name="Perez-Cataluna A."/>
            <person name="Collado L."/>
            <person name="Salgado O."/>
            <person name="Lefinanco V."/>
            <person name="Figueras M.J."/>
        </authorList>
    </citation>
    <scope>NUCLEOTIDE SEQUENCE [LARGE SCALE GENOMIC DNA]</scope>
    <source>
        <strain evidence="1 2">LMG 9871</strain>
    </source>
</reference>
<dbReference type="EMBL" id="NXGH01000029">
    <property type="protein sequence ID" value="PRM88494.1"/>
    <property type="molecule type" value="Genomic_DNA"/>
</dbReference>
<dbReference type="RefSeq" id="WP_105912366.1">
    <property type="nucleotide sequence ID" value="NZ_NXGH01000029.1"/>
</dbReference>
<protein>
    <submittedName>
        <fullName evidence="1">Uncharacterized protein</fullName>
    </submittedName>
</protein>
<comment type="caution">
    <text evidence="1">The sequence shown here is derived from an EMBL/GenBank/DDBJ whole genome shotgun (WGS) entry which is preliminary data.</text>
</comment>
<dbReference type="Proteomes" id="UP000238649">
    <property type="component" value="Unassembled WGS sequence"/>
</dbReference>
<dbReference type="AlphaFoldDB" id="A0A2S9SPG9"/>
<gene>
    <name evidence="1" type="ORF">CJ671_08955</name>
</gene>